<evidence type="ECO:0000256" key="2">
    <source>
        <dbReference type="ARBA" id="ARBA00022908"/>
    </source>
</evidence>
<name>A0A9D9E5L6_9LACO</name>
<evidence type="ECO:0000259" key="7">
    <source>
        <dbReference type="PROSITE" id="PS51900"/>
    </source>
</evidence>
<dbReference type="CDD" id="cd01189">
    <property type="entry name" value="INT_ICEBs1_C_like"/>
    <property type="match status" value="1"/>
</dbReference>
<evidence type="ECO:0000256" key="3">
    <source>
        <dbReference type="ARBA" id="ARBA00023125"/>
    </source>
</evidence>
<dbReference type="Pfam" id="PF14659">
    <property type="entry name" value="Phage_int_SAM_3"/>
    <property type="match status" value="1"/>
</dbReference>
<dbReference type="GO" id="GO:0003677">
    <property type="term" value="F:DNA binding"/>
    <property type="evidence" value="ECO:0007669"/>
    <property type="project" value="UniProtKB-UniRule"/>
</dbReference>
<reference evidence="8" key="2">
    <citation type="journal article" date="2021" name="PeerJ">
        <title>Extensive microbial diversity within the chicken gut microbiome revealed by metagenomics and culture.</title>
        <authorList>
            <person name="Gilroy R."/>
            <person name="Ravi A."/>
            <person name="Getino M."/>
            <person name="Pursley I."/>
            <person name="Horton D.L."/>
            <person name="Alikhan N.F."/>
            <person name="Baker D."/>
            <person name="Gharbi K."/>
            <person name="Hall N."/>
            <person name="Watson M."/>
            <person name="Adriaenssens E.M."/>
            <person name="Foster-Nyarko E."/>
            <person name="Jarju S."/>
            <person name="Secka A."/>
            <person name="Antonio M."/>
            <person name="Oren A."/>
            <person name="Chaudhuri R.R."/>
            <person name="La Ragione R."/>
            <person name="Hildebrand F."/>
            <person name="Pallen M.J."/>
        </authorList>
    </citation>
    <scope>NUCLEOTIDE SEQUENCE</scope>
    <source>
        <strain evidence="8">C6-149</strain>
    </source>
</reference>
<dbReference type="InterPro" id="IPR044068">
    <property type="entry name" value="CB"/>
</dbReference>
<feature type="domain" description="Core-binding (CB)" evidence="7">
    <location>
        <begin position="81"/>
        <end position="156"/>
    </location>
</feature>
<evidence type="ECO:0000256" key="4">
    <source>
        <dbReference type="ARBA" id="ARBA00023172"/>
    </source>
</evidence>
<evidence type="ECO:0000313" key="8">
    <source>
        <dbReference type="EMBL" id="MBO8441606.1"/>
    </source>
</evidence>
<keyword evidence="3 5" id="KW-0238">DNA-binding</keyword>
<sequence>MQSTRYHGVYRDKNNAIFYQFNLGKDENGKYPKKKSRVDKNGKLFETEKEAYEEMLRVKQEYKAVAGKATYALTYKVFMEQQFIPMYKGEVEESTFLNRKNTFEKLIKRFGDKKLIDITTKDCETYRTWLLSKSGFSKSYASLIYGTLRRSLSYAVQLDILNKNVSLKTKSIGKSKQQTEIWDKSDFEKVISKMCTKKYYGHLEFVLIWLYYMTGVRVSEGLALTWKDIDFEKGKLKVMHTIQFKKRHDYHIKPYTKTQSGLRTIMLDKDTLSILEQWKIRQAKHCESDLILSYDGQPLHRSTVNRIIKRYARLAGVPEICGKALRHSHVSYLINEFNADVLMVSRRLGHSSPEITLKYYAHLWPRNDEWIVQQMAKNIKVKLSDKPLVDFIGNANVRN</sequence>
<dbReference type="InterPro" id="IPR010998">
    <property type="entry name" value="Integrase_recombinase_N"/>
</dbReference>
<comment type="similarity">
    <text evidence="1">Belongs to the 'phage' integrase family.</text>
</comment>
<dbReference type="InterPro" id="IPR050090">
    <property type="entry name" value="Tyrosine_recombinase_XerCD"/>
</dbReference>
<dbReference type="Gene3D" id="1.10.150.130">
    <property type="match status" value="1"/>
</dbReference>
<keyword evidence="2" id="KW-0229">DNA integration</keyword>
<proteinExistence type="inferred from homology"/>
<dbReference type="Gene3D" id="1.10.443.10">
    <property type="entry name" value="Intergrase catalytic core"/>
    <property type="match status" value="1"/>
</dbReference>
<dbReference type="Proteomes" id="UP000823614">
    <property type="component" value="Unassembled WGS sequence"/>
</dbReference>
<dbReference type="PANTHER" id="PTHR30349:SF64">
    <property type="entry name" value="PROPHAGE INTEGRASE INTD-RELATED"/>
    <property type="match status" value="1"/>
</dbReference>
<organism evidence="8 9">
    <name type="scientific">Candidatus Gallilactobacillus intestinavium</name>
    <dbReference type="NCBI Taxonomy" id="2840838"/>
    <lineage>
        <taxon>Bacteria</taxon>
        <taxon>Bacillati</taxon>
        <taxon>Bacillota</taxon>
        <taxon>Bacilli</taxon>
        <taxon>Lactobacillales</taxon>
        <taxon>Lactobacillaceae</taxon>
        <taxon>Lactobacillaceae incertae sedis</taxon>
        <taxon>Candidatus Gallilactobacillus</taxon>
    </lineage>
</organism>
<dbReference type="SUPFAM" id="SSF56349">
    <property type="entry name" value="DNA breaking-rejoining enzymes"/>
    <property type="match status" value="1"/>
</dbReference>
<dbReference type="InterPro" id="IPR002104">
    <property type="entry name" value="Integrase_catalytic"/>
</dbReference>
<dbReference type="GO" id="GO:0015074">
    <property type="term" value="P:DNA integration"/>
    <property type="evidence" value="ECO:0007669"/>
    <property type="project" value="UniProtKB-KW"/>
</dbReference>
<evidence type="ECO:0000259" key="6">
    <source>
        <dbReference type="PROSITE" id="PS51898"/>
    </source>
</evidence>
<protein>
    <submittedName>
        <fullName evidence="8">Site-specific integrase</fullName>
    </submittedName>
</protein>
<reference evidence="8" key="1">
    <citation type="submission" date="2020-10" db="EMBL/GenBank/DDBJ databases">
        <authorList>
            <person name="Gilroy R."/>
        </authorList>
    </citation>
    <scope>NUCLEOTIDE SEQUENCE</scope>
    <source>
        <strain evidence="8">C6-149</strain>
    </source>
</reference>
<evidence type="ECO:0000313" key="9">
    <source>
        <dbReference type="Proteomes" id="UP000823614"/>
    </source>
</evidence>
<dbReference type="PROSITE" id="PS51900">
    <property type="entry name" value="CB"/>
    <property type="match status" value="1"/>
</dbReference>
<dbReference type="InterPro" id="IPR004107">
    <property type="entry name" value="Integrase_SAM-like_N"/>
</dbReference>
<dbReference type="GO" id="GO:0006310">
    <property type="term" value="P:DNA recombination"/>
    <property type="evidence" value="ECO:0007669"/>
    <property type="project" value="UniProtKB-KW"/>
</dbReference>
<dbReference type="InterPro" id="IPR013762">
    <property type="entry name" value="Integrase-like_cat_sf"/>
</dbReference>
<evidence type="ECO:0000256" key="1">
    <source>
        <dbReference type="ARBA" id="ARBA00008857"/>
    </source>
</evidence>
<dbReference type="AlphaFoldDB" id="A0A9D9E5L6"/>
<gene>
    <name evidence="8" type="ORF">IAA89_04155</name>
</gene>
<comment type="caution">
    <text evidence="8">The sequence shown here is derived from an EMBL/GenBank/DDBJ whole genome shotgun (WGS) entry which is preliminary data.</text>
</comment>
<feature type="domain" description="Tyr recombinase" evidence="6">
    <location>
        <begin position="177"/>
        <end position="375"/>
    </location>
</feature>
<dbReference type="InterPro" id="IPR011010">
    <property type="entry name" value="DNA_brk_join_enz"/>
</dbReference>
<dbReference type="Pfam" id="PF00589">
    <property type="entry name" value="Phage_integrase"/>
    <property type="match status" value="1"/>
</dbReference>
<evidence type="ECO:0000256" key="5">
    <source>
        <dbReference type="PROSITE-ProRule" id="PRU01248"/>
    </source>
</evidence>
<keyword evidence="4" id="KW-0233">DNA recombination</keyword>
<dbReference type="PROSITE" id="PS51898">
    <property type="entry name" value="TYR_RECOMBINASE"/>
    <property type="match status" value="1"/>
</dbReference>
<dbReference type="PANTHER" id="PTHR30349">
    <property type="entry name" value="PHAGE INTEGRASE-RELATED"/>
    <property type="match status" value="1"/>
</dbReference>
<accession>A0A9D9E5L6</accession>
<dbReference type="EMBL" id="JADIMP010000065">
    <property type="protein sequence ID" value="MBO8441606.1"/>
    <property type="molecule type" value="Genomic_DNA"/>
</dbReference>